<keyword evidence="3 6" id="KW-0812">Transmembrane</keyword>
<feature type="domain" description="DUF202" evidence="7">
    <location>
        <begin position="23"/>
        <end position="89"/>
    </location>
</feature>
<dbReference type="InterPro" id="IPR003807">
    <property type="entry name" value="DUF202"/>
</dbReference>
<accession>A0A974PU09</accession>
<comment type="subcellular location">
    <subcellularLocation>
        <location evidence="1">Cell membrane</location>
        <topology evidence="1">Multi-pass membrane protein</topology>
    </subcellularLocation>
</comment>
<dbReference type="KEGG" id="xdi:EZH22_00120"/>
<dbReference type="AlphaFoldDB" id="A0A974PU09"/>
<feature type="transmembrane region" description="Helical" evidence="6">
    <location>
        <begin position="61"/>
        <end position="81"/>
    </location>
</feature>
<feature type="transmembrane region" description="Helical" evidence="6">
    <location>
        <begin position="32"/>
        <end position="49"/>
    </location>
</feature>
<dbReference type="InterPro" id="IPR052053">
    <property type="entry name" value="IM_YidH-like"/>
</dbReference>
<dbReference type="EMBL" id="CP063362">
    <property type="protein sequence ID" value="QRG09379.1"/>
    <property type="molecule type" value="Genomic_DNA"/>
</dbReference>
<protein>
    <submittedName>
        <fullName evidence="8">DUF202 domain-containing protein</fullName>
    </submittedName>
</protein>
<organism evidence="8 9">
    <name type="scientific">Xanthobacter dioxanivorans</name>
    <dbReference type="NCBI Taxonomy" id="2528964"/>
    <lineage>
        <taxon>Bacteria</taxon>
        <taxon>Pseudomonadati</taxon>
        <taxon>Pseudomonadota</taxon>
        <taxon>Alphaproteobacteria</taxon>
        <taxon>Hyphomicrobiales</taxon>
        <taxon>Xanthobacteraceae</taxon>
        <taxon>Xanthobacter</taxon>
    </lineage>
</organism>
<evidence type="ECO:0000256" key="6">
    <source>
        <dbReference type="SAM" id="Phobius"/>
    </source>
</evidence>
<name>A0A974PU09_9HYPH</name>
<evidence type="ECO:0000256" key="1">
    <source>
        <dbReference type="ARBA" id="ARBA00004651"/>
    </source>
</evidence>
<keyword evidence="9" id="KW-1185">Reference proteome</keyword>
<keyword evidence="2" id="KW-1003">Cell membrane</keyword>
<dbReference type="PANTHER" id="PTHR34187">
    <property type="entry name" value="FGR18P"/>
    <property type="match status" value="1"/>
</dbReference>
<evidence type="ECO:0000259" key="7">
    <source>
        <dbReference type="Pfam" id="PF02656"/>
    </source>
</evidence>
<evidence type="ECO:0000313" key="8">
    <source>
        <dbReference type="EMBL" id="QRG09379.1"/>
    </source>
</evidence>
<dbReference type="PANTHER" id="PTHR34187:SF2">
    <property type="entry name" value="DUF202 DOMAIN-CONTAINING PROTEIN"/>
    <property type="match status" value="1"/>
</dbReference>
<keyword evidence="4 6" id="KW-1133">Transmembrane helix</keyword>
<sequence length="124" mass="13558">MTPSLKPATPLKWWQLGTRPDYRFSLANERTFLAWIRTALALIAGAIGIDQFASHLGSPQIRAVLSLVLFCAGGVLAGTAYRRWARAEQAMRHEADLPLSSLLPLLTVFTTLFAAGLAVLMLVH</sequence>
<keyword evidence="5 6" id="KW-0472">Membrane</keyword>
<evidence type="ECO:0000313" key="9">
    <source>
        <dbReference type="Proteomes" id="UP000596427"/>
    </source>
</evidence>
<dbReference type="Proteomes" id="UP000596427">
    <property type="component" value="Chromosome"/>
</dbReference>
<evidence type="ECO:0000256" key="5">
    <source>
        <dbReference type="ARBA" id="ARBA00023136"/>
    </source>
</evidence>
<reference evidence="8 9" key="1">
    <citation type="submission" date="2020-10" db="EMBL/GenBank/DDBJ databases">
        <title>Degradation of 1,4-Dioxane by Xanthobacter sp. YN2, via a Novel Group-2 Soluble Di-Iron Monooxygenase.</title>
        <authorList>
            <person name="Ma F."/>
            <person name="Wang Y."/>
            <person name="Yang J."/>
            <person name="Guo H."/>
            <person name="Su D."/>
            <person name="Yu L."/>
        </authorList>
    </citation>
    <scope>NUCLEOTIDE SEQUENCE [LARGE SCALE GENOMIC DNA]</scope>
    <source>
        <strain evidence="8 9">YN2</strain>
    </source>
</reference>
<gene>
    <name evidence="8" type="ORF">EZH22_00120</name>
</gene>
<proteinExistence type="predicted"/>
<evidence type="ECO:0000256" key="2">
    <source>
        <dbReference type="ARBA" id="ARBA00022475"/>
    </source>
</evidence>
<dbReference type="Pfam" id="PF02656">
    <property type="entry name" value="DUF202"/>
    <property type="match status" value="1"/>
</dbReference>
<evidence type="ECO:0000256" key="3">
    <source>
        <dbReference type="ARBA" id="ARBA00022692"/>
    </source>
</evidence>
<feature type="transmembrane region" description="Helical" evidence="6">
    <location>
        <begin position="102"/>
        <end position="123"/>
    </location>
</feature>
<dbReference type="GO" id="GO:0005886">
    <property type="term" value="C:plasma membrane"/>
    <property type="evidence" value="ECO:0007669"/>
    <property type="project" value="UniProtKB-SubCell"/>
</dbReference>
<evidence type="ECO:0000256" key="4">
    <source>
        <dbReference type="ARBA" id="ARBA00022989"/>
    </source>
</evidence>